<feature type="region of interest" description="Disordered" evidence="1">
    <location>
        <begin position="211"/>
        <end position="239"/>
    </location>
</feature>
<proteinExistence type="predicted"/>
<feature type="region of interest" description="Disordered" evidence="1">
    <location>
        <begin position="131"/>
        <end position="151"/>
    </location>
</feature>
<evidence type="ECO:0000313" key="2">
    <source>
        <dbReference type="EMBL" id="TNN37555.1"/>
    </source>
</evidence>
<sequence>MLIIVFVVTQDKRLDPGVTQDTGVHVPRPQDFHPGDGLERIQKFPCTRVNIVRSRRGPEGASPELIPTGSVSPACSRTSRGRKQKAEEGITDANRFRRPANRSWNTSEKTSFQSDIRSSYIRSTSSACLKLSSQPDPLGNGSQSVRADDGQNQNMNVPLPLMAGMHLAENAKVAPREPGRVFFTFKCFIATERNALKPIAKSPAVTLFCSKTSDRTGRPRLPGALPPTGSRPRRANPASGPHAAVAVAVAVAVAAAAAAAAAADPASEVELSAKTTFLL</sequence>
<dbReference type="Proteomes" id="UP000314294">
    <property type="component" value="Unassembled WGS sequence"/>
</dbReference>
<evidence type="ECO:0000256" key="1">
    <source>
        <dbReference type="SAM" id="MobiDB-lite"/>
    </source>
</evidence>
<keyword evidence="3" id="KW-1185">Reference proteome</keyword>
<feature type="region of interest" description="Disordered" evidence="1">
    <location>
        <begin position="54"/>
        <end position="116"/>
    </location>
</feature>
<comment type="caution">
    <text evidence="2">The sequence shown here is derived from an EMBL/GenBank/DDBJ whole genome shotgun (WGS) entry which is preliminary data.</text>
</comment>
<protein>
    <submittedName>
        <fullName evidence="2">Uncharacterized protein</fullName>
    </submittedName>
</protein>
<evidence type="ECO:0000313" key="3">
    <source>
        <dbReference type="Proteomes" id="UP000314294"/>
    </source>
</evidence>
<feature type="compositionally biased region" description="Polar residues" evidence="1">
    <location>
        <begin position="69"/>
        <end position="78"/>
    </location>
</feature>
<dbReference type="AlphaFoldDB" id="A0A4Z2F9A6"/>
<feature type="compositionally biased region" description="Polar residues" evidence="1">
    <location>
        <begin position="102"/>
        <end position="116"/>
    </location>
</feature>
<gene>
    <name evidence="2" type="ORF">EYF80_052287</name>
</gene>
<dbReference type="EMBL" id="SRLO01001472">
    <property type="protein sequence ID" value="TNN37555.1"/>
    <property type="molecule type" value="Genomic_DNA"/>
</dbReference>
<name>A0A4Z2F9A6_9TELE</name>
<accession>A0A4Z2F9A6</accession>
<reference evidence="2 3" key="1">
    <citation type="submission" date="2019-03" db="EMBL/GenBank/DDBJ databases">
        <title>First draft genome of Liparis tanakae, snailfish: a comprehensive survey of snailfish specific genes.</title>
        <authorList>
            <person name="Kim W."/>
            <person name="Song I."/>
            <person name="Jeong J.-H."/>
            <person name="Kim D."/>
            <person name="Kim S."/>
            <person name="Ryu S."/>
            <person name="Song J.Y."/>
            <person name="Lee S.K."/>
        </authorList>
    </citation>
    <scope>NUCLEOTIDE SEQUENCE [LARGE SCALE GENOMIC DNA]</scope>
    <source>
        <tissue evidence="2">Muscle</tissue>
    </source>
</reference>
<organism evidence="2 3">
    <name type="scientific">Liparis tanakae</name>
    <name type="common">Tanaka's snailfish</name>
    <dbReference type="NCBI Taxonomy" id="230148"/>
    <lineage>
        <taxon>Eukaryota</taxon>
        <taxon>Metazoa</taxon>
        <taxon>Chordata</taxon>
        <taxon>Craniata</taxon>
        <taxon>Vertebrata</taxon>
        <taxon>Euteleostomi</taxon>
        <taxon>Actinopterygii</taxon>
        <taxon>Neopterygii</taxon>
        <taxon>Teleostei</taxon>
        <taxon>Neoteleostei</taxon>
        <taxon>Acanthomorphata</taxon>
        <taxon>Eupercaria</taxon>
        <taxon>Perciformes</taxon>
        <taxon>Cottioidei</taxon>
        <taxon>Cottales</taxon>
        <taxon>Liparidae</taxon>
        <taxon>Liparis</taxon>
    </lineage>
</organism>